<feature type="compositionally biased region" description="Polar residues" evidence="1">
    <location>
        <begin position="534"/>
        <end position="546"/>
    </location>
</feature>
<feature type="compositionally biased region" description="Polar residues" evidence="1">
    <location>
        <begin position="716"/>
        <end position="738"/>
    </location>
</feature>
<dbReference type="RefSeq" id="XP_053530463.1">
    <property type="nucleotide sequence ID" value="XM_053674488.1"/>
</dbReference>
<reference evidence="3" key="2">
    <citation type="submission" date="2025-08" db="UniProtKB">
        <authorList>
            <consortium name="RefSeq"/>
        </authorList>
    </citation>
    <scope>IDENTIFICATION</scope>
    <source>
        <tissue evidence="3">Blood</tissue>
    </source>
</reference>
<feature type="compositionally biased region" description="Low complexity" evidence="1">
    <location>
        <begin position="589"/>
        <end position="607"/>
    </location>
</feature>
<feature type="region of interest" description="Disordered" evidence="1">
    <location>
        <begin position="416"/>
        <end position="435"/>
    </location>
</feature>
<feature type="compositionally biased region" description="Low complexity" evidence="1">
    <location>
        <begin position="617"/>
        <end position="629"/>
    </location>
</feature>
<name>A0A9F7TD22_ICTPU</name>
<feature type="compositionally biased region" description="Low complexity" evidence="1">
    <location>
        <begin position="426"/>
        <end position="435"/>
    </location>
</feature>
<feature type="compositionally biased region" description="Basic and acidic residues" evidence="1">
    <location>
        <begin position="819"/>
        <end position="838"/>
    </location>
</feature>
<dbReference type="GO" id="GO:0000712">
    <property type="term" value="P:resolution of meiotic recombination intermediates"/>
    <property type="evidence" value="ECO:0007669"/>
    <property type="project" value="InterPro"/>
</dbReference>
<evidence type="ECO:0000313" key="3">
    <source>
        <dbReference type="RefSeq" id="XP_053530463.1"/>
    </source>
</evidence>
<dbReference type="PANTHER" id="PTHR35668">
    <property type="entry name" value="PROTEIN SHORTAGE IN CHIASMATA 1 ORTHOLOG"/>
    <property type="match status" value="1"/>
</dbReference>
<dbReference type="GeneID" id="108255418"/>
<feature type="compositionally biased region" description="Basic and acidic residues" evidence="1">
    <location>
        <begin position="517"/>
        <end position="530"/>
    </location>
</feature>
<reference evidence="2" key="1">
    <citation type="journal article" date="2016" name="Nat. Commun.">
        <title>The channel catfish genome sequence provides insights into the evolution of scale formation in teleosts.</title>
        <authorList>
            <person name="Liu Z."/>
            <person name="Liu S."/>
            <person name="Yao J."/>
            <person name="Bao L."/>
            <person name="Zhang J."/>
            <person name="Li Y."/>
            <person name="Jiang C."/>
            <person name="Sun L."/>
            <person name="Wang R."/>
            <person name="Zhang Y."/>
            <person name="Zhou T."/>
            <person name="Zeng Q."/>
            <person name="Fu Q."/>
            <person name="Gao S."/>
            <person name="Li N."/>
            <person name="Koren S."/>
            <person name="Jiang Y."/>
            <person name="Zimin A."/>
            <person name="Xu P."/>
            <person name="Phillippy A.M."/>
            <person name="Geng X."/>
            <person name="Song L."/>
            <person name="Sun F."/>
            <person name="Li C."/>
            <person name="Wang X."/>
            <person name="Chen A."/>
            <person name="Jin Y."/>
            <person name="Yuan Z."/>
            <person name="Yang Y."/>
            <person name="Tan S."/>
            <person name="Peatman E."/>
            <person name="Lu J."/>
            <person name="Qin Z."/>
            <person name="Dunham R."/>
            <person name="Li Z."/>
            <person name="Sonstegard T."/>
            <person name="Feng J."/>
            <person name="Danzmann R.G."/>
            <person name="Schroeder S."/>
            <person name="Scheffler B."/>
            <person name="Duke M.V."/>
            <person name="Ballard L."/>
            <person name="Kucuktas H."/>
            <person name="Kaltenboeck L."/>
            <person name="Liu H."/>
            <person name="Armbruster J."/>
            <person name="Xie Y."/>
            <person name="Kirby M.L."/>
            <person name="Tian Y."/>
            <person name="Flanagan M.E."/>
            <person name="Mu W."/>
            <person name="Waldbieser G.C."/>
        </authorList>
    </citation>
    <scope>NUCLEOTIDE SEQUENCE [LARGE SCALE GENOMIC DNA]</scope>
    <source>
        <strain evidence="2">SDA103</strain>
    </source>
</reference>
<dbReference type="GO" id="GO:0003697">
    <property type="term" value="F:single-stranded DNA binding"/>
    <property type="evidence" value="ECO:0007669"/>
    <property type="project" value="TreeGrafter"/>
</dbReference>
<feature type="region of interest" description="Disordered" evidence="1">
    <location>
        <begin position="713"/>
        <end position="777"/>
    </location>
</feature>
<evidence type="ECO:0000256" key="1">
    <source>
        <dbReference type="SAM" id="MobiDB-lite"/>
    </source>
</evidence>
<feature type="compositionally biased region" description="Polar residues" evidence="1">
    <location>
        <begin position="487"/>
        <end position="499"/>
    </location>
</feature>
<dbReference type="GO" id="GO:0016887">
    <property type="term" value="F:ATP hydrolysis activity"/>
    <property type="evidence" value="ECO:0007669"/>
    <property type="project" value="InterPro"/>
</dbReference>
<feature type="compositionally biased region" description="Polar residues" evidence="1">
    <location>
        <begin position="569"/>
        <end position="578"/>
    </location>
</feature>
<sequence>MFLAVKYRAIDYNYEASARRRMMMSSLTLPVPIQLDNDIYPHSGRLQEDSYRRPWCGRLGTAYKLEYTGSVVDCLKAGLRPVQCVERFTVCPGELGEDVVPSSNPASPRCVEWQEALSILNGGERAAEWDEWTETFPEVDVRSVFFSEQDLFLPEEVLISDIKLTSHLPSLTKLLQRLKPYPVSDLLDLHQTGSLLSEHVTIGEFSLCSVPASFSAPLASQWDREEFGKENILVAEDLMLPDFVETDEQELISHRLIQVREALNLTAEAVEEHWSVSDTLRAGTLASSTWETFNAPATHITDSAPERPISPFPFRSYVELELDLILSPPPPPSPPPDWKLEAELFRSTNQLSVETLSPVDRTRLLSDSEREVLEKVIWAEEKHPECVARLLLAEPEIPAPPVRRHSLPELLSSLQAEPEHDHMDRSSSTSLLPPLMTPDPVLTQALTVETHTTVNTHRPEVDMPEQLTPLSLAQIDDLLRDSENAEHSATPTVESSATDNAVPASAHRRKTVTFLLQEHDSRKQCPDKKVIHPSTRNTQTNPSDVSDNMAKHSSLLKPAPRSYSVKDACSSNSYSGFSEKQDSVRRTDTNTSLLKSTSHTSAHTLLTRDNQEDLIRSSNNPSNTNNVNTFSETNFSLRYTYSAARNHSETKLKQTSTNATVRTSCPNKLSSETRTVDGDLSLFCTQPGPSNPTNHPCNLLPENPAKNLIVLKPLSNPHTQPNTPKQLSVPRNSGVTPTPSRPPQRGDQTTPHSVSRSSAVGKKSRSSVHRPQENLDPVSSFMMLRGVLRLPLEQRPEATPPRTTVAEPSLKSDLMELQQARETRKSPESSRPVPERSVCKTVTPTDTERGAYCELHALACPVLCRAGLESGALRNTDFSSLSPEHTRFCLRQQEKLLSTGQGREREYNDMALLHILVTVKDLLLRCDLITATGHLEKACSTCAIDGLGQLLRKFQVLQYLSRKWAEPQLRVQHLQEQISSDPDPFRSPLHRVPFVLFITEGLLKHCVLLQLLESTYNMTLLERSHSPSLQRLGPTHLYDIITIDENTAILLQELGELEQERAAERVVLRLSALSLQFNRCWVLLHYSSLVCGEVFSNLALVYSALVLFAQKSEGLDVKVLLAYDGAIVAQYVHQVCLHTLLNSQRDVCSWLDREWFSVLPTEEEQCLLYFPCVNCVVAQLLLSRAPSLRWLLEASHIQLEEMFPEITPSVFKLFSECTAAYRLHAAAPQCEDEVAHIHNWGLDKDEALSHTHPHSDPRTLIHSSIVSHNPGFLQEHGTLGSGWCGAESECLTSTHSQNLVEEQEQTWVAGDFSGEEADEQWSLEASSLISSLSFTHSHTVPCTPCTQNPCPHQTHPLPPHLSHQQWGGSIAVSERSDTERKRPAGGAIHTAFPQCKRVRLLYERVPGRSDGQTRLRFF</sequence>
<keyword evidence="2" id="KW-1185">Reference proteome</keyword>
<feature type="region of interest" description="Disordered" evidence="1">
    <location>
        <begin position="649"/>
        <end position="673"/>
    </location>
</feature>
<feature type="compositionally biased region" description="Basic and acidic residues" evidence="1">
    <location>
        <begin position="579"/>
        <end position="588"/>
    </location>
</feature>
<feature type="region of interest" description="Disordered" evidence="1">
    <location>
        <begin position="484"/>
        <end position="629"/>
    </location>
</feature>
<feature type="compositionally biased region" description="Polar residues" evidence="1">
    <location>
        <begin position="746"/>
        <end position="758"/>
    </location>
</feature>
<dbReference type="PANTHER" id="PTHR35668:SF1">
    <property type="entry name" value="PROTEIN SHORTAGE IN CHIASMATA 1 ORTHOLOG"/>
    <property type="match status" value="1"/>
</dbReference>
<dbReference type="GO" id="GO:0000794">
    <property type="term" value="C:condensed nuclear chromosome"/>
    <property type="evidence" value="ECO:0007669"/>
    <property type="project" value="InterPro"/>
</dbReference>
<dbReference type="Pfam" id="PF17825">
    <property type="entry name" value="DUF5587"/>
    <property type="match status" value="3"/>
</dbReference>
<feature type="region of interest" description="Disordered" evidence="1">
    <location>
        <begin position="792"/>
        <end position="841"/>
    </location>
</feature>
<dbReference type="InterPro" id="IPR039991">
    <property type="entry name" value="SHOC1"/>
</dbReference>
<proteinExistence type="predicted"/>
<gene>
    <name evidence="3" type="primary">shoc1</name>
</gene>
<dbReference type="Proteomes" id="UP000221080">
    <property type="component" value="Chromosome 22"/>
</dbReference>
<evidence type="ECO:0000313" key="2">
    <source>
        <dbReference type="Proteomes" id="UP000221080"/>
    </source>
</evidence>
<protein>
    <submittedName>
        <fullName evidence="3">Uncharacterized protein shoc1 isoform X2</fullName>
    </submittedName>
</protein>
<dbReference type="CTD" id="158401"/>
<organism evidence="2 3">
    <name type="scientific">Ictalurus punctatus</name>
    <name type="common">Channel catfish</name>
    <name type="synonym">Silurus punctatus</name>
    <dbReference type="NCBI Taxonomy" id="7998"/>
    <lineage>
        <taxon>Eukaryota</taxon>
        <taxon>Metazoa</taxon>
        <taxon>Chordata</taxon>
        <taxon>Craniata</taxon>
        <taxon>Vertebrata</taxon>
        <taxon>Euteleostomi</taxon>
        <taxon>Actinopterygii</taxon>
        <taxon>Neopterygii</taxon>
        <taxon>Teleostei</taxon>
        <taxon>Ostariophysi</taxon>
        <taxon>Siluriformes</taxon>
        <taxon>Ictaluridae</taxon>
        <taxon>Ictalurus</taxon>
    </lineage>
</organism>
<feature type="compositionally biased region" description="Polar residues" evidence="1">
    <location>
        <begin position="653"/>
        <end position="673"/>
    </location>
</feature>
<accession>A0A9F7TD22</accession>